<sequence length="32" mass="3828">MTDDEEEVIEERAHLLDNEENLEQIDELIDDL</sequence>
<accession>A0A1N7H293</accession>
<proteinExistence type="predicted"/>
<evidence type="ECO:0000313" key="1">
    <source>
        <dbReference type="EMBL" id="SIS18962.1"/>
    </source>
</evidence>
<evidence type="ECO:0000313" key="2">
    <source>
        <dbReference type="Proteomes" id="UP000185936"/>
    </source>
</evidence>
<dbReference type="EMBL" id="FTNR01000021">
    <property type="protein sequence ID" value="SIS18962.1"/>
    <property type="molecule type" value="Genomic_DNA"/>
</dbReference>
<protein>
    <submittedName>
        <fullName evidence="1">Uncharacterized protein</fullName>
    </submittedName>
</protein>
<name>A0A1N7H293_9EURY</name>
<dbReference type="Proteomes" id="UP000185936">
    <property type="component" value="Unassembled WGS sequence"/>
</dbReference>
<gene>
    <name evidence="1" type="ORF">SAMN05421752_12134</name>
</gene>
<dbReference type="STRING" id="308853.SAMN05421752_12134"/>
<organism evidence="1 2">
    <name type="scientific">Natronorubrum thiooxidans</name>
    <dbReference type="NCBI Taxonomy" id="308853"/>
    <lineage>
        <taxon>Archaea</taxon>
        <taxon>Methanobacteriati</taxon>
        <taxon>Methanobacteriota</taxon>
        <taxon>Stenosarchaea group</taxon>
        <taxon>Halobacteria</taxon>
        <taxon>Halobacteriales</taxon>
        <taxon>Natrialbaceae</taxon>
        <taxon>Natronorubrum</taxon>
    </lineage>
</organism>
<keyword evidence="2" id="KW-1185">Reference proteome</keyword>
<reference evidence="2" key="1">
    <citation type="submission" date="2017-01" db="EMBL/GenBank/DDBJ databases">
        <authorList>
            <person name="Varghese N."/>
            <person name="Submissions S."/>
        </authorList>
    </citation>
    <scope>NUCLEOTIDE SEQUENCE [LARGE SCALE GENOMIC DNA]</scope>
    <source>
        <strain evidence="2">type strain: HArc-</strain>
    </source>
</reference>
<dbReference type="AlphaFoldDB" id="A0A1N7H293"/>